<dbReference type="GO" id="GO:0007165">
    <property type="term" value="P:signal transduction"/>
    <property type="evidence" value="ECO:0007669"/>
    <property type="project" value="InterPro"/>
</dbReference>
<dbReference type="PROSITE" id="PS50883">
    <property type="entry name" value="EAL"/>
    <property type="match status" value="1"/>
</dbReference>
<feature type="domain" description="PAC" evidence="3">
    <location>
        <begin position="509"/>
        <end position="561"/>
    </location>
</feature>
<dbReference type="NCBIfam" id="TIGR00254">
    <property type="entry name" value="GGDEF"/>
    <property type="match status" value="1"/>
</dbReference>
<dbReference type="CDD" id="cd06225">
    <property type="entry name" value="HAMP"/>
    <property type="match status" value="1"/>
</dbReference>
<dbReference type="eggNOG" id="COG4191">
    <property type="taxonomic scope" value="Bacteria"/>
</dbReference>
<dbReference type="GO" id="GO:0016020">
    <property type="term" value="C:membrane"/>
    <property type="evidence" value="ECO:0007669"/>
    <property type="project" value="InterPro"/>
</dbReference>
<dbReference type="Proteomes" id="UP000001235">
    <property type="component" value="Chromosome"/>
</dbReference>
<dbReference type="SMART" id="SM00267">
    <property type="entry name" value="GGDEF"/>
    <property type="match status" value="1"/>
</dbReference>
<dbReference type="STRING" id="395494.Galf_2117"/>
<evidence type="ECO:0000259" key="4">
    <source>
        <dbReference type="PROSITE" id="PS50883"/>
    </source>
</evidence>
<dbReference type="InterPro" id="IPR029787">
    <property type="entry name" value="Nucleotide_cyclase"/>
</dbReference>
<dbReference type="SUPFAM" id="SSF55785">
    <property type="entry name" value="PYP-like sensor domain (PAS domain)"/>
    <property type="match status" value="1"/>
</dbReference>
<evidence type="ECO:0000313" key="8">
    <source>
        <dbReference type="Proteomes" id="UP000001235"/>
    </source>
</evidence>
<dbReference type="CDD" id="cd00130">
    <property type="entry name" value="PAS"/>
    <property type="match status" value="1"/>
</dbReference>
<dbReference type="SUPFAM" id="SSF55073">
    <property type="entry name" value="Nucleotide cyclase"/>
    <property type="match status" value="1"/>
</dbReference>
<dbReference type="NCBIfam" id="TIGR00229">
    <property type="entry name" value="sensory_box"/>
    <property type="match status" value="1"/>
</dbReference>
<sequence length="995" mass="112758">MRPIFRLKNLTITWRLVLWFVVVALLPLALFGYLSLEKSGEALRYETLTRLNLLSDKKTLEIKTYLAERREDAWLLSRSKLIDEAMPVLLHAYSQQGSRSAQYLNAAKPFQNSFAAYIGNGDSTLFYDVFLITPEGEIIFTYQHEDDFATNLISGPYRETGLARVFNQSRMTLESGISDIEKYMPSRAKAAFISVPIIRGGVLQGVLAFQLDTQQIYHVASDNVGLGKTGETVIATYYDTQHVKYIAPLQREVELDLFKPRDFARVPLPMRQALSGIQSGGIVEDYRGVEVLAAWRYLPELRWGMVVKIDADEVFAPLYQQRRNLLGILFVLTVLGGLVAFFLGRQLVIRIKRFSSTADEIARGDLSRRVEESGSDEIGTLAQNFNRMTENLQFSYRSLEGRVDERTRELQVSNEQLQEEIIEREHIEKALRDAQEYLRIAATTFETHEAILITDARANIIRVNQAFQDTTGYCAEEVLGKNPRFLSSGCQDSAFYVEMWQQLVANGTWSGELWDRHKDGHIYPKNLTITAVKNILGETTEYVSIFSDISERKRAEEEIRNLAFYDVLTQLPNRRLLLDRLHLALSVSARSGSYGAVLFLDMDRFKRLNDTLGHGCGDLLLIEVAERIRFCVREVDTVARFGGDEFVILLEEVGKNADEASKKAALIAEKIRAALSVPYKIKEHEYHSSPSIGVNLYCGNGNAVEDLLKHADMAMYEAKESGRNAVRFFDPVMQHSVSERASLEADLHRAVPDQQLQLYYQIQVDSNQRSLGAEALLRWIHPTRGMVSPAQFIPLAEESILILELGDWVLDAACRQLAIWSEADLMRHLTLAVNVSGKQFKQRDFVEKVARILQVHQVDASRLKLELTESVVLNDVTDVISKMQALKALRVRLSMDDFGTGYSSLSYLKQLPLDQIKIDQSFVRDMTFDQNDAVMVQTIIDMAKNFGLNVIAEGVETEAQKLLLEQLGCLNYQGYLFSKPLPIAQFEALLKESVL</sequence>
<dbReference type="RefSeq" id="WP_013294054.1">
    <property type="nucleotide sequence ID" value="NC_014394.1"/>
</dbReference>
<dbReference type="InterPro" id="IPR000700">
    <property type="entry name" value="PAS-assoc_C"/>
</dbReference>
<dbReference type="PROSITE" id="PS50885">
    <property type="entry name" value="HAMP"/>
    <property type="match status" value="1"/>
</dbReference>
<keyword evidence="1" id="KW-1133">Transmembrane helix</keyword>
<evidence type="ECO:0000256" key="1">
    <source>
        <dbReference type="SAM" id="Phobius"/>
    </source>
</evidence>
<evidence type="ECO:0000259" key="5">
    <source>
        <dbReference type="PROSITE" id="PS50885"/>
    </source>
</evidence>
<dbReference type="EMBL" id="CP002159">
    <property type="protein sequence ID" value="ADL56122.1"/>
    <property type="molecule type" value="Genomic_DNA"/>
</dbReference>
<dbReference type="Pfam" id="PF00990">
    <property type="entry name" value="GGDEF"/>
    <property type="match status" value="1"/>
</dbReference>
<dbReference type="CDD" id="cd01948">
    <property type="entry name" value="EAL"/>
    <property type="match status" value="1"/>
</dbReference>
<feature type="domain" description="GGDEF" evidence="6">
    <location>
        <begin position="593"/>
        <end position="731"/>
    </location>
</feature>
<dbReference type="eggNOG" id="COG5001">
    <property type="taxonomic scope" value="Bacteria"/>
</dbReference>
<evidence type="ECO:0000259" key="2">
    <source>
        <dbReference type="PROSITE" id="PS50112"/>
    </source>
</evidence>
<dbReference type="CDD" id="cd01949">
    <property type="entry name" value="GGDEF"/>
    <property type="match status" value="1"/>
</dbReference>
<dbReference type="PROSITE" id="PS50887">
    <property type="entry name" value="GGDEF"/>
    <property type="match status" value="1"/>
</dbReference>
<dbReference type="Gene3D" id="3.30.450.20">
    <property type="entry name" value="PAS domain"/>
    <property type="match status" value="1"/>
</dbReference>
<dbReference type="Gene3D" id="3.20.20.450">
    <property type="entry name" value="EAL domain"/>
    <property type="match status" value="1"/>
</dbReference>
<dbReference type="InterPro" id="IPR035919">
    <property type="entry name" value="EAL_sf"/>
</dbReference>
<dbReference type="InterPro" id="IPR001633">
    <property type="entry name" value="EAL_dom"/>
</dbReference>
<reference evidence="7 8" key="1">
    <citation type="submission" date="2010-08" db="EMBL/GenBank/DDBJ databases">
        <title>Complete sequence of Gallionella capsiferriformans ES-2.</title>
        <authorList>
            <consortium name="US DOE Joint Genome Institute"/>
            <person name="Lucas S."/>
            <person name="Copeland A."/>
            <person name="Lapidus A."/>
            <person name="Cheng J.-F."/>
            <person name="Bruce D."/>
            <person name="Goodwin L."/>
            <person name="Pitluck S."/>
            <person name="Chertkov O."/>
            <person name="Davenport K.W."/>
            <person name="Detter J.C."/>
            <person name="Han C."/>
            <person name="Tapia R."/>
            <person name="Land M."/>
            <person name="Hauser L."/>
            <person name="Chang Y.-J."/>
            <person name="Jeffries C."/>
            <person name="Kyrpides N."/>
            <person name="Ivanova N."/>
            <person name="Mikhailova N."/>
            <person name="Shelobolina E.S."/>
            <person name="Picardal F."/>
            <person name="Roden E."/>
            <person name="Emerson D."/>
            <person name="Woyke T."/>
        </authorList>
    </citation>
    <scope>NUCLEOTIDE SEQUENCE [LARGE SCALE GENOMIC DNA]</scope>
    <source>
        <strain evidence="7 8">ES-2</strain>
    </source>
</reference>
<dbReference type="PROSITE" id="PS50113">
    <property type="entry name" value="PAC"/>
    <property type="match status" value="1"/>
</dbReference>
<dbReference type="SMART" id="SM00052">
    <property type="entry name" value="EAL"/>
    <property type="match status" value="1"/>
</dbReference>
<dbReference type="InterPro" id="IPR001610">
    <property type="entry name" value="PAC"/>
</dbReference>
<organism evidence="7 8">
    <name type="scientific">Gallionella capsiferriformans (strain ES-2)</name>
    <name type="common">Gallionella ferruginea capsiferriformans (strain ES-2)</name>
    <dbReference type="NCBI Taxonomy" id="395494"/>
    <lineage>
        <taxon>Bacteria</taxon>
        <taxon>Pseudomonadati</taxon>
        <taxon>Pseudomonadota</taxon>
        <taxon>Betaproteobacteria</taxon>
        <taxon>Nitrosomonadales</taxon>
        <taxon>Gallionellaceae</taxon>
        <taxon>Gallionella</taxon>
    </lineage>
</organism>
<keyword evidence="1" id="KW-0472">Membrane</keyword>
<dbReference type="KEGG" id="gca:Galf_2117"/>
<dbReference type="SUPFAM" id="SSF141868">
    <property type="entry name" value="EAL domain-like"/>
    <property type="match status" value="1"/>
</dbReference>
<feature type="domain" description="PAS" evidence="2">
    <location>
        <begin position="434"/>
        <end position="482"/>
    </location>
</feature>
<dbReference type="Pfam" id="PF13426">
    <property type="entry name" value="PAS_9"/>
    <property type="match status" value="1"/>
</dbReference>
<keyword evidence="1" id="KW-0812">Transmembrane</keyword>
<dbReference type="FunFam" id="3.20.20.450:FF:000001">
    <property type="entry name" value="Cyclic di-GMP phosphodiesterase yahA"/>
    <property type="match status" value="1"/>
</dbReference>
<dbReference type="Pfam" id="PF00563">
    <property type="entry name" value="EAL"/>
    <property type="match status" value="1"/>
</dbReference>
<evidence type="ECO:0000313" key="7">
    <source>
        <dbReference type="EMBL" id="ADL56122.1"/>
    </source>
</evidence>
<keyword evidence="8" id="KW-1185">Reference proteome</keyword>
<accession>D9SI32</accession>
<dbReference type="InterPro" id="IPR035965">
    <property type="entry name" value="PAS-like_dom_sf"/>
</dbReference>
<feature type="domain" description="HAMP" evidence="5">
    <location>
        <begin position="345"/>
        <end position="397"/>
    </location>
</feature>
<dbReference type="InterPro" id="IPR003660">
    <property type="entry name" value="HAMP_dom"/>
</dbReference>
<evidence type="ECO:0000259" key="6">
    <source>
        <dbReference type="PROSITE" id="PS50887"/>
    </source>
</evidence>
<dbReference type="Pfam" id="PF00672">
    <property type="entry name" value="HAMP"/>
    <property type="match status" value="1"/>
</dbReference>
<evidence type="ECO:0000259" key="3">
    <source>
        <dbReference type="PROSITE" id="PS50113"/>
    </source>
</evidence>
<dbReference type="Gene3D" id="3.30.70.270">
    <property type="match status" value="1"/>
</dbReference>
<dbReference type="InterPro" id="IPR000160">
    <property type="entry name" value="GGDEF_dom"/>
</dbReference>
<feature type="domain" description="EAL" evidence="4">
    <location>
        <begin position="740"/>
        <end position="994"/>
    </location>
</feature>
<gene>
    <name evidence="7" type="ordered locus">Galf_2117</name>
</gene>
<dbReference type="PROSITE" id="PS50112">
    <property type="entry name" value="PAS"/>
    <property type="match status" value="1"/>
</dbReference>
<protein>
    <submittedName>
        <fullName evidence="7">Diguanylate cyclase/phosphodiesterase with PAS/PAC sensor(S)</fullName>
    </submittedName>
</protein>
<dbReference type="HOGENOM" id="CLU_000445_70_44_4"/>
<dbReference type="PANTHER" id="PTHR44757">
    <property type="entry name" value="DIGUANYLATE CYCLASE DGCP"/>
    <property type="match status" value="1"/>
</dbReference>
<dbReference type="Gene3D" id="6.10.340.10">
    <property type="match status" value="1"/>
</dbReference>
<feature type="transmembrane region" description="Helical" evidence="1">
    <location>
        <begin position="12"/>
        <end position="34"/>
    </location>
</feature>
<dbReference type="PANTHER" id="PTHR44757:SF2">
    <property type="entry name" value="BIOFILM ARCHITECTURE MAINTENANCE PROTEIN MBAA"/>
    <property type="match status" value="1"/>
</dbReference>
<name>D9SI32_GALCS</name>
<feature type="transmembrane region" description="Helical" evidence="1">
    <location>
        <begin position="325"/>
        <end position="344"/>
    </location>
</feature>
<dbReference type="SMART" id="SM00086">
    <property type="entry name" value="PAC"/>
    <property type="match status" value="1"/>
</dbReference>
<dbReference type="SMART" id="SM00304">
    <property type="entry name" value="HAMP"/>
    <property type="match status" value="1"/>
</dbReference>
<proteinExistence type="predicted"/>
<dbReference type="SUPFAM" id="SSF158472">
    <property type="entry name" value="HAMP domain-like"/>
    <property type="match status" value="1"/>
</dbReference>
<dbReference type="InterPro" id="IPR000014">
    <property type="entry name" value="PAS"/>
</dbReference>
<dbReference type="SMART" id="SM00091">
    <property type="entry name" value="PAS"/>
    <property type="match status" value="1"/>
</dbReference>
<dbReference type="InterPro" id="IPR052155">
    <property type="entry name" value="Biofilm_reg_signaling"/>
</dbReference>
<dbReference type="InterPro" id="IPR043128">
    <property type="entry name" value="Rev_trsase/Diguanyl_cyclase"/>
</dbReference>
<dbReference type="AlphaFoldDB" id="D9SI32"/>